<sequence precursor="true">MYQSPLRRRAFTLVELLVVIAIIGVLVALLLPAVQAAREAARRMSCQNQLKQLTLAVHNFHDVNNKFPPGAENDVYKSPVDPAAPTTVIRGTSWIVYSLPFFEQQSLYSKYNFALPYNDPVNAAVGAVIVPTLYCPSGPPAKQYLDPNTNLTNNPTTHYYGVMGPAGTTNPTPVTYNGVTYNYTVGDASNNGAWSAHGIFSHFRVTTGSVSTNRIVTFASIIDGSSNTLMIAERSRRMPLGQANDYRTWIRGNNGGSGACKNVTYPINSTFYNGADNFNHISFGSHHTNGCNFGLGDASVRFVSQTIDINLYKVIASMDGAEQAVIP</sequence>
<dbReference type="AlphaFoldDB" id="D2R3V9"/>
<keyword evidence="3" id="KW-1185">Reference proteome</keyword>
<dbReference type="Pfam" id="PF07963">
    <property type="entry name" value="N_methyl"/>
    <property type="match status" value="1"/>
</dbReference>
<dbReference type="InterPro" id="IPR045584">
    <property type="entry name" value="Pilin-like"/>
</dbReference>
<evidence type="ECO:0000313" key="3">
    <source>
        <dbReference type="Proteomes" id="UP000001887"/>
    </source>
</evidence>
<dbReference type="NCBIfam" id="TIGR02532">
    <property type="entry name" value="IV_pilin_GFxxxE"/>
    <property type="match status" value="1"/>
</dbReference>
<feature type="domain" description="DUF1559" evidence="1">
    <location>
        <begin position="35"/>
        <end position="309"/>
    </location>
</feature>
<evidence type="ECO:0000313" key="2">
    <source>
        <dbReference type="EMBL" id="ADB18808.1"/>
    </source>
</evidence>
<proteinExistence type="predicted"/>
<reference evidence="2 3" key="1">
    <citation type="journal article" date="2009" name="Stand. Genomic Sci.">
        <title>Complete genome sequence of Pirellula staleyi type strain (ATCC 27377).</title>
        <authorList>
            <person name="Clum A."/>
            <person name="Tindall B.J."/>
            <person name="Sikorski J."/>
            <person name="Ivanova N."/>
            <person name="Mavrommatis K."/>
            <person name="Lucas S."/>
            <person name="Glavina del Rio T."/>
            <person name="Nolan M."/>
            <person name="Chen F."/>
            <person name="Tice H."/>
            <person name="Pitluck S."/>
            <person name="Cheng J.F."/>
            <person name="Chertkov O."/>
            <person name="Brettin T."/>
            <person name="Han C."/>
            <person name="Detter J.C."/>
            <person name="Kuske C."/>
            <person name="Bruce D."/>
            <person name="Goodwin L."/>
            <person name="Ovchinikova G."/>
            <person name="Pati A."/>
            <person name="Mikhailova N."/>
            <person name="Chen A."/>
            <person name="Palaniappan K."/>
            <person name="Land M."/>
            <person name="Hauser L."/>
            <person name="Chang Y.J."/>
            <person name="Jeffries C.D."/>
            <person name="Chain P."/>
            <person name="Rohde M."/>
            <person name="Goker M."/>
            <person name="Bristow J."/>
            <person name="Eisen J.A."/>
            <person name="Markowitz V."/>
            <person name="Hugenholtz P."/>
            <person name="Kyrpides N.C."/>
            <person name="Klenk H.P."/>
            <person name="Lapidus A."/>
        </authorList>
    </citation>
    <scope>NUCLEOTIDE SEQUENCE [LARGE SCALE GENOMIC DNA]</scope>
    <source>
        <strain evidence="3">ATCC 27377 / DSM 6068 / ICPB 4128</strain>
    </source>
</reference>
<dbReference type="STRING" id="530564.Psta_4159"/>
<dbReference type="InterPro" id="IPR012902">
    <property type="entry name" value="N_methyl_site"/>
</dbReference>
<dbReference type="PANTHER" id="PTHR30093">
    <property type="entry name" value="GENERAL SECRETION PATHWAY PROTEIN G"/>
    <property type="match status" value="1"/>
</dbReference>
<dbReference type="EMBL" id="CP001848">
    <property type="protein sequence ID" value="ADB18808.1"/>
    <property type="molecule type" value="Genomic_DNA"/>
</dbReference>
<dbReference type="HOGENOM" id="CLU_041661_0_0_0"/>
<evidence type="ECO:0000259" key="1">
    <source>
        <dbReference type="Pfam" id="PF07596"/>
    </source>
</evidence>
<name>D2R3V9_PIRSD</name>
<dbReference type="KEGG" id="psl:Psta_4159"/>
<dbReference type="Proteomes" id="UP000001887">
    <property type="component" value="Chromosome"/>
</dbReference>
<gene>
    <name evidence="2" type="ordered locus">Psta_4159</name>
</gene>
<dbReference type="InterPro" id="IPR027558">
    <property type="entry name" value="Pre_pil_HX9DG_C"/>
</dbReference>
<dbReference type="NCBIfam" id="TIGR04294">
    <property type="entry name" value="pre_pil_HX9DG"/>
    <property type="match status" value="1"/>
</dbReference>
<dbReference type="InterPro" id="IPR011453">
    <property type="entry name" value="DUF1559"/>
</dbReference>
<organism evidence="2 3">
    <name type="scientific">Pirellula staleyi (strain ATCC 27377 / DSM 6068 / ICPB 4128)</name>
    <name type="common">Pirella staleyi</name>
    <dbReference type="NCBI Taxonomy" id="530564"/>
    <lineage>
        <taxon>Bacteria</taxon>
        <taxon>Pseudomonadati</taxon>
        <taxon>Planctomycetota</taxon>
        <taxon>Planctomycetia</taxon>
        <taxon>Pirellulales</taxon>
        <taxon>Pirellulaceae</taxon>
        <taxon>Pirellula</taxon>
    </lineage>
</organism>
<dbReference type="OrthoDB" id="255848at2"/>
<dbReference type="SUPFAM" id="SSF54523">
    <property type="entry name" value="Pili subunits"/>
    <property type="match status" value="1"/>
</dbReference>
<dbReference type="Pfam" id="PF07596">
    <property type="entry name" value="SBP_bac_10"/>
    <property type="match status" value="1"/>
</dbReference>
<accession>D2R3V9</accession>
<dbReference type="Gene3D" id="3.30.700.10">
    <property type="entry name" value="Glycoprotein, Type 4 Pilin"/>
    <property type="match status" value="1"/>
</dbReference>
<protein>
    <recommendedName>
        <fullName evidence="1">DUF1559 domain-containing protein</fullName>
    </recommendedName>
</protein>
<dbReference type="PANTHER" id="PTHR30093:SF2">
    <property type="entry name" value="TYPE II SECRETION SYSTEM PROTEIN H"/>
    <property type="match status" value="1"/>
</dbReference>
<dbReference type="eggNOG" id="COG4968">
    <property type="taxonomic scope" value="Bacteria"/>
</dbReference>